<dbReference type="EMBL" id="ML993870">
    <property type="protein sequence ID" value="KAF2204729.1"/>
    <property type="molecule type" value="Genomic_DNA"/>
</dbReference>
<keyword evidence="2" id="KW-1185">Reference proteome</keyword>
<protein>
    <submittedName>
        <fullName evidence="1">Uncharacterized protein</fullName>
    </submittedName>
</protein>
<proteinExistence type="predicted"/>
<dbReference type="GO" id="GO:0050660">
    <property type="term" value="F:flavin adenine dinucleotide binding"/>
    <property type="evidence" value="ECO:0007669"/>
    <property type="project" value="InterPro"/>
</dbReference>
<dbReference type="Gene3D" id="3.30.465.10">
    <property type="match status" value="1"/>
</dbReference>
<dbReference type="InterPro" id="IPR016169">
    <property type="entry name" value="FAD-bd_PCMH_sub2"/>
</dbReference>
<dbReference type="Proteomes" id="UP000799536">
    <property type="component" value="Unassembled WGS sequence"/>
</dbReference>
<organism evidence="1 2">
    <name type="scientific">Delitschia confertaspora ATCC 74209</name>
    <dbReference type="NCBI Taxonomy" id="1513339"/>
    <lineage>
        <taxon>Eukaryota</taxon>
        <taxon>Fungi</taxon>
        <taxon>Dikarya</taxon>
        <taxon>Ascomycota</taxon>
        <taxon>Pezizomycotina</taxon>
        <taxon>Dothideomycetes</taxon>
        <taxon>Pleosporomycetidae</taxon>
        <taxon>Pleosporales</taxon>
        <taxon>Delitschiaceae</taxon>
        <taxon>Delitschia</taxon>
    </lineage>
</organism>
<accession>A0A9P4MT06</accession>
<evidence type="ECO:0000313" key="2">
    <source>
        <dbReference type="Proteomes" id="UP000799536"/>
    </source>
</evidence>
<dbReference type="InterPro" id="IPR036318">
    <property type="entry name" value="FAD-bd_PCMH-like_sf"/>
</dbReference>
<dbReference type="SUPFAM" id="SSF56176">
    <property type="entry name" value="FAD-binding/transporter-associated domain-like"/>
    <property type="match status" value="1"/>
</dbReference>
<dbReference type="AlphaFoldDB" id="A0A9P4MT06"/>
<sequence>MKTFNGIMLDKEEGSVIIGSGSHLGEVYAELRKKGLEVTGRGRARWAWEGGLSYLPEIHGFVADEVANFEVILAFHYVV</sequence>
<comment type="caution">
    <text evidence="1">The sequence shown here is derived from an EMBL/GenBank/DDBJ whole genome shotgun (WGS) entry which is preliminary data.</text>
</comment>
<evidence type="ECO:0000313" key="1">
    <source>
        <dbReference type="EMBL" id="KAF2204729.1"/>
    </source>
</evidence>
<reference evidence="1" key="1">
    <citation type="journal article" date="2020" name="Stud. Mycol.">
        <title>101 Dothideomycetes genomes: a test case for predicting lifestyles and emergence of pathogens.</title>
        <authorList>
            <person name="Haridas S."/>
            <person name="Albert R."/>
            <person name="Binder M."/>
            <person name="Bloem J."/>
            <person name="Labutti K."/>
            <person name="Salamov A."/>
            <person name="Andreopoulos B."/>
            <person name="Baker S."/>
            <person name="Barry K."/>
            <person name="Bills G."/>
            <person name="Bluhm B."/>
            <person name="Cannon C."/>
            <person name="Castanera R."/>
            <person name="Culley D."/>
            <person name="Daum C."/>
            <person name="Ezra D."/>
            <person name="Gonzalez J."/>
            <person name="Henrissat B."/>
            <person name="Kuo A."/>
            <person name="Liang C."/>
            <person name="Lipzen A."/>
            <person name="Lutzoni F."/>
            <person name="Magnuson J."/>
            <person name="Mondo S."/>
            <person name="Nolan M."/>
            <person name="Ohm R."/>
            <person name="Pangilinan J."/>
            <person name="Park H.-J."/>
            <person name="Ramirez L."/>
            <person name="Alfaro M."/>
            <person name="Sun H."/>
            <person name="Tritt A."/>
            <person name="Yoshinaga Y."/>
            <person name="Zwiers L.-H."/>
            <person name="Turgeon B."/>
            <person name="Goodwin S."/>
            <person name="Spatafora J."/>
            <person name="Crous P."/>
            <person name="Grigoriev I."/>
        </authorList>
    </citation>
    <scope>NUCLEOTIDE SEQUENCE</scope>
    <source>
        <strain evidence="1">ATCC 74209</strain>
    </source>
</reference>
<gene>
    <name evidence="1" type="ORF">GQ43DRAFT_468853</name>
</gene>
<name>A0A9P4MT06_9PLEO</name>